<keyword evidence="3" id="KW-1185">Reference proteome</keyword>
<keyword evidence="1" id="KW-0472">Membrane</keyword>
<feature type="transmembrane region" description="Helical" evidence="1">
    <location>
        <begin position="12"/>
        <end position="30"/>
    </location>
</feature>
<reference evidence="2 3" key="1">
    <citation type="journal article" date="2017" name="Int. J. Syst. Evol. Microbiol.">
        <title>Roseitalea porphyridii gen. nov., sp. nov., isolated from a red alga, and reclassification of Hoeflea suaedae Chung et al. 2013 as Pseudohoeflea suaedae gen. nov., comb. nov.</title>
        <authorList>
            <person name="Hyeon J.W."/>
            <person name="Jeong S.E."/>
            <person name="Baek K."/>
            <person name="Jeon C.O."/>
        </authorList>
    </citation>
    <scope>NUCLEOTIDE SEQUENCE [LARGE SCALE GENOMIC DNA]</scope>
    <source>
        <strain evidence="2 3">MA7-20</strain>
    </source>
</reference>
<accession>A0A4V1A3S0</accession>
<feature type="transmembrane region" description="Helical" evidence="1">
    <location>
        <begin position="42"/>
        <end position="63"/>
    </location>
</feature>
<evidence type="ECO:0000256" key="1">
    <source>
        <dbReference type="SAM" id="Phobius"/>
    </source>
</evidence>
<evidence type="ECO:0000313" key="2">
    <source>
        <dbReference type="EMBL" id="QBK30088.1"/>
    </source>
</evidence>
<evidence type="ECO:0000313" key="3">
    <source>
        <dbReference type="Proteomes" id="UP000293719"/>
    </source>
</evidence>
<organism evidence="2 3">
    <name type="scientific">Roseitalea porphyridii</name>
    <dbReference type="NCBI Taxonomy" id="1852022"/>
    <lineage>
        <taxon>Bacteria</taxon>
        <taxon>Pseudomonadati</taxon>
        <taxon>Pseudomonadota</taxon>
        <taxon>Alphaproteobacteria</taxon>
        <taxon>Hyphomicrobiales</taxon>
        <taxon>Ahrensiaceae</taxon>
        <taxon>Roseitalea</taxon>
    </lineage>
</organism>
<dbReference type="AlphaFoldDB" id="A0A4V1A3S0"/>
<name>A0A4V1A3S0_9HYPH</name>
<gene>
    <name evidence="2" type="ORF">E0E05_05420</name>
</gene>
<feature type="transmembrane region" description="Helical" evidence="1">
    <location>
        <begin position="75"/>
        <end position="94"/>
    </location>
</feature>
<dbReference type="KEGG" id="rpod:E0E05_05420"/>
<proteinExistence type="predicted"/>
<protein>
    <submittedName>
        <fullName evidence="2">Uncharacterized protein</fullName>
    </submittedName>
</protein>
<dbReference type="Pfam" id="PF19602">
    <property type="entry name" value="DUF6107"/>
    <property type="match status" value="1"/>
</dbReference>
<dbReference type="InterPro" id="IPR046089">
    <property type="entry name" value="DUF6107"/>
</dbReference>
<dbReference type="OrthoDB" id="7906947at2"/>
<sequence length="118" mass="11999">MTDINPAGTVWLAKVAGAVAGSAISLAYLFPRTRREAALRFLTGVTGGVVFGTTAGVAVAQRLAIADVLSDTETVLMGAALASVSIWWAMGIAIRFADRNGRLTGAGGQATSSKDEGS</sequence>
<keyword evidence="1" id="KW-1133">Transmembrane helix</keyword>
<dbReference type="EMBL" id="CP036532">
    <property type="protein sequence ID" value="QBK30088.1"/>
    <property type="molecule type" value="Genomic_DNA"/>
</dbReference>
<keyword evidence="1" id="KW-0812">Transmembrane</keyword>
<dbReference type="GeneID" id="90766729"/>
<dbReference type="Proteomes" id="UP000293719">
    <property type="component" value="Chromosome"/>
</dbReference>
<dbReference type="RefSeq" id="WP_131615790.1">
    <property type="nucleotide sequence ID" value="NZ_CP036532.1"/>
</dbReference>